<dbReference type="SUPFAM" id="SSF143422">
    <property type="entry name" value="Transposase IS200-like"/>
    <property type="match status" value="1"/>
</dbReference>
<dbReference type="GO" id="GO:0004803">
    <property type="term" value="F:transposase activity"/>
    <property type="evidence" value="ECO:0007669"/>
    <property type="project" value="InterPro"/>
</dbReference>
<dbReference type="GO" id="GO:0003677">
    <property type="term" value="F:DNA binding"/>
    <property type="evidence" value="ECO:0007669"/>
    <property type="project" value="InterPro"/>
</dbReference>
<reference evidence="2 3" key="1">
    <citation type="journal article" date="2015" name="Nature">
        <title>rRNA introns, odd ribosomes, and small enigmatic genomes across a large radiation of phyla.</title>
        <authorList>
            <person name="Brown C.T."/>
            <person name="Hug L.A."/>
            <person name="Thomas B.C."/>
            <person name="Sharon I."/>
            <person name="Castelle C.J."/>
            <person name="Singh A."/>
            <person name="Wilkins M.J."/>
            <person name="Williams K.H."/>
            <person name="Banfield J.F."/>
        </authorList>
    </citation>
    <scope>NUCLEOTIDE SEQUENCE [LARGE SCALE GENOMIC DNA]</scope>
</reference>
<evidence type="ECO:0000259" key="1">
    <source>
        <dbReference type="SMART" id="SM01321"/>
    </source>
</evidence>
<dbReference type="STRING" id="1619122.UX73_C0025G0006"/>
<dbReference type="GO" id="GO:0006313">
    <property type="term" value="P:DNA transposition"/>
    <property type="evidence" value="ECO:0007669"/>
    <property type="project" value="InterPro"/>
</dbReference>
<evidence type="ECO:0000313" key="2">
    <source>
        <dbReference type="EMBL" id="KKU49932.1"/>
    </source>
</evidence>
<gene>
    <name evidence="2" type="ORF">UX73_C0025G0006</name>
</gene>
<evidence type="ECO:0000313" key="3">
    <source>
        <dbReference type="Proteomes" id="UP000034873"/>
    </source>
</evidence>
<dbReference type="Pfam" id="PF01797">
    <property type="entry name" value="Y1_Tnp"/>
    <property type="match status" value="1"/>
</dbReference>
<accession>A0A0G1QYF7</accession>
<comment type="caution">
    <text evidence="2">The sequence shown here is derived from an EMBL/GenBank/DDBJ whole genome shotgun (WGS) entry which is preliminary data.</text>
</comment>
<dbReference type="AlphaFoldDB" id="A0A0G1QYF7"/>
<sequence>MPSRNIIKTYVPNGFYHIYNRGVEKRDIFQSKVDYIFFLKTLKKSIDKSNVSVLCYCLMPNHFHLLIKQSDRRDITKLMRVLGSKYTTYFNYKYERVGRLFQGTYKARLIKTDEDLLNISSYIHNNPGRIGLNPKTYEYSSLKLYIGKAASDWTNTRTIKSYCNIEQYNDFVVRTRDFEVALG</sequence>
<dbReference type="SMART" id="SM01321">
    <property type="entry name" value="Y1_Tnp"/>
    <property type="match status" value="1"/>
</dbReference>
<organism evidence="2 3">
    <name type="scientific">candidate division WWE3 bacterium GW2011_GWC1_47_10</name>
    <dbReference type="NCBI Taxonomy" id="1619122"/>
    <lineage>
        <taxon>Bacteria</taxon>
        <taxon>Katanobacteria</taxon>
    </lineage>
</organism>
<dbReference type="PANTHER" id="PTHR34322:SF2">
    <property type="entry name" value="TRANSPOSASE IS200-LIKE DOMAIN-CONTAINING PROTEIN"/>
    <property type="match status" value="1"/>
</dbReference>
<dbReference type="Gene3D" id="3.30.70.1290">
    <property type="entry name" value="Transposase IS200-like"/>
    <property type="match status" value="1"/>
</dbReference>
<feature type="domain" description="Transposase IS200-like" evidence="1">
    <location>
        <begin position="11"/>
        <end position="126"/>
    </location>
</feature>
<dbReference type="InterPro" id="IPR002686">
    <property type="entry name" value="Transposase_17"/>
</dbReference>
<dbReference type="Proteomes" id="UP000034873">
    <property type="component" value="Unassembled WGS sequence"/>
</dbReference>
<dbReference type="InterPro" id="IPR036515">
    <property type="entry name" value="Transposase_17_sf"/>
</dbReference>
<protein>
    <recommendedName>
        <fullName evidence="1">Transposase IS200-like domain-containing protein</fullName>
    </recommendedName>
</protein>
<dbReference type="EMBL" id="LCNH01000025">
    <property type="protein sequence ID" value="KKU49932.1"/>
    <property type="molecule type" value="Genomic_DNA"/>
</dbReference>
<dbReference type="PANTHER" id="PTHR34322">
    <property type="entry name" value="TRANSPOSASE, Y1_TNP DOMAIN-CONTAINING"/>
    <property type="match status" value="1"/>
</dbReference>
<proteinExistence type="predicted"/>
<name>A0A0G1QYF7_UNCKA</name>